<dbReference type="AlphaFoldDB" id="A0A1H0MK79"/>
<organism evidence="1 2">
    <name type="scientific">Aureimonas jatrophae</name>
    <dbReference type="NCBI Taxonomy" id="1166073"/>
    <lineage>
        <taxon>Bacteria</taxon>
        <taxon>Pseudomonadati</taxon>
        <taxon>Pseudomonadota</taxon>
        <taxon>Alphaproteobacteria</taxon>
        <taxon>Hyphomicrobiales</taxon>
        <taxon>Aurantimonadaceae</taxon>
        <taxon>Aureimonas</taxon>
    </lineage>
</organism>
<dbReference type="OrthoDB" id="1434485at2"/>
<reference evidence="1 2" key="1">
    <citation type="submission" date="2016-10" db="EMBL/GenBank/DDBJ databases">
        <authorList>
            <person name="de Groot N.N."/>
        </authorList>
    </citation>
    <scope>NUCLEOTIDE SEQUENCE [LARGE SCALE GENOMIC DNA]</scope>
    <source>
        <strain evidence="2">L7-484,KACC 16230,DSM 25025</strain>
    </source>
</reference>
<protein>
    <submittedName>
        <fullName evidence="1">Uncharacterized protein</fullName>
    </submittedName>
</protein>
<name>A0A1H0MK79_9HYPH</name>
<keyword evidence="2" id="KW-1185">Reference proteome</keyword>
<evidence type="ECO:0000313" key="1">
    <source>
        <dbReference type="EMBL" id="SDO80560.1"/>
    </source>
</evidence>
<evidence type="ECO:0000313" key="2">
    <source>
        <dbReference type="Proteomes" id="UP000198793"/>
    </source>
</evidence>
<dbReference type="Proteomes" id="UP000198793">
    <property type="component" value="Unassembled WGS sequence"/>
</dbReference>
<dbReference type="RefSeq" id="WP_090676806.1">
    <property type="nucleotide sequence ID" value="NZ_FNIT01000014.1"/>
</dbReference>
<proteinExistence type="predicted"/>
<dbReference type="EMBL" id="FNIT01000014">
    <property type="protein sequence ID" value="SDO80560.1"/>
    <property type="molecule type" value="Genomic_DNA"/>
</dbReference>
<sequence>MEPDRQDAGGSAHVTEHATRLYAIIARDAPVAVVFRRGPSDHVQMLRWDLSSDTVVPGQWFAGRIYERRCDLSPSGKLLVYLAFKQPSQFGAWSAVSRPPYFTALALWPKTSGTWGGGGLFETETRIRLNHRPDEAVLANGFALGKGMVVEPFGVDAGSGEDEPIWGERRRRDGWTLAQGGHAMRQRERNGGYWRIDPPRVWRKRSRSRCWLEEHLHGIARPNGSWYELTFRVLDGAGEPLFELREANWADWHGSDLLFGRHGQLFRLRGSNMRRFADRGEEALKRVADLSDQRFRTVVAPARARRW</sequence>
<accession>A0A1H0MK79</accession>
<gene>
    <name evidence="1" type="ORF">SAMN05192530_11429</name>
</gene>